<sequence>MIAKKENRPREENPGTATTHSIRESSISGPSLFSPQAQVRRALAGLDLGAHRDDLVADAISSVLPAQWEQRGRIFEDCRPRPGDYLGTDPTAAQRIDRRCAVSAAQCRLHAAVLRGDDILDPEHAADLALIGAIV</sequence>
<evidence type="ECO:0000313" key="2">
    <source>
        <dbReference type="EMBL" id="BEH00910.1"/>
    </source>
</evidence>
<dbReference type="Proteomes" id="UP001431656">
    <property type="component" value="Chromosome"/>
</dbReference>
<protein>
    <submittedName>
        <fullName evidence="2">Uncharacterized protein</fullName>
    </submittedName>
</protein>
<gene>
    <name evidence="2" type="ORF">brsh051_01910</name>
</gene>
<accession>A0AAN0K5R9</accession>
<dbReference type="AlphaFoldDB" id="A0AAN0K5R9"/>
<evidence type="ECO:0000256" key="1">
    <source>
        <dbReference type="SAM" id="MobiDB-lite"/>
    </source>
</evidence>
<keyword evidence="3" id="KW-1185">Reference proteome</keyword>
<feature type="compositionally biased region" description="Polar residues" evidence="1">
    <location>
        <begin position="15"/>
        <end position="32"/>
    </location>
</feature>
<feature type="compositionally biased region" description="Basic and acidic residues" evidence="1">
    <location>
        <begin position="1"/>
        <end position="13"/>
    </location>
</feature>
<proteinExistence type="predicted"/>
<dbReference type="KEGG" id="broo:brsh051_01910"/>
<organism evidence="2 3">
    <name type="scientific">Brooklawnia propionicigenes</name>
    <dbReference type="NCBI Taxonomy" id="3041175"/>
    <lineage>
        <taxon>Bacteria</taxon>
        <taxon>Bacillati</taxon>
        <taxon>Actinomycetota</taxon>
        <taxon>Actinomycetes</taxon>
        <taxon>Propionibacteriales</taxon>
        <taxon>Propionibacteriaceae</taxon>
        <taxon>Brooklawnia</taxon>
    </lineage>
</organism>
<evidence type="ECO:0000313" key="3">
    <source>
        <dbReference type="Proteomes" id="UP001431656"/>
    </source>
</evidence>
<name>A0AAN0K5R9_9ACTN</name>
<reference evidence="2" key="1">
    <citation type="journal article" date="2024" name="Int. J. Syst. Evol. Microbiol.">
        <title>Brooklawnia propionicigenes sp. nov., a facultatively anaerobic, propionate-producing bacterium isolated from a methanogenic reactor treating waste from cattle farms.</title>
        <authorList>
            <person name="Akita Y."/>
            <person name="Ueki A."/>
            <person name="Tonouchi A."/>
            <person name="Sugawara Y."/>
            <person name="Honma S."/>
            <person name="Kaku N."/>
            <person name="Ueki K."/>
        </authorList>
    </citation>
    <scope>NUCLEOTIDE SEQUENCE</scope>
    <source>
        <strain evidence="2">SH051</strain>
    </source>
</reference>
<dbReference type="EMBL" id="AP028056">
    <property type="protein sequence ID" value="BEH00910.1"/>
    <property type="molecule type" value="Genomic_DNA"/>
</dbReference>
<feature type="region of interest" description="Disordered" evidence="1">
    <location>
        <begin position="1"/>
        <end position="32"/>
    </location>
</feature>